<feature type="coiled-coil region" evidence="2">
    <location>
        <begin position="8"/>
        <end position="65"/>
    </location>
</feature>
<evidence type="ECO:0000313" key="3">
    <source>
        <dbReference type="EMBL" id="TSC92333.1"/>
    </source>
</evidence>
<feature type="non-terminal residue" evidence="3">
    <location>
        <position position="1"/>
    </location>
</feature>
<dbReference type="AlphaFoldDB" id="A0A554LHI2"/>
<dbReference type="Proteomes" id="UP000318296">
    <property type="component" value="Unassembled WGS sequence"/>
</dbReference>
<dbReference type="Pfam" id="PF02033">
    <property type="entry name" value="RBFA"/>
    <property type="match status" value="1"/>
</dbReference>
<dbReference type="PROSITE" id="PS01319">
    <property type="entry name" value="RBFA"/>
    <property type="match status" value="1"/>
</dbReference>
<gene>
    <name evidence="3" type="ORF">CEN92_1</name>
</gene>
<proteinExistence type="predicted"/>
<evidence type="ECO:0000256" key="2">
    <source>
        <dbReference type="SAM" id="Coils"/>
    </source>
</evidence>
<protein>
    <recommendedName>
        <fullName evidence="5">Ribosome-binding factor A</fullName>
    </recommendedName>
</protein>
<dbReference type="InterPro" id="IPR015946">
    <property type="entry name" value="KH_dom-like_a/b"/>
</dbReference>
<keyword evidence="1" id="KW-0690">Ribosome biogenesis</keyword>
<comment type="caution">
    <text evidence="3">The sequence shown here is derived from an EMBL/GenBank/DDBJ whole genome shotgun (WGS) entry which is preliminary data.</text>
</comment>
<dbReference type="EMBL" id="VMGH01000001">
    <property type="protein sequence ID" value="TSC92333.1"/>
    <property type="molecule type" value="Genomic_DNA"/>
</dbReference>
<evidence type="ECO:0000256" key="1">
    <source>
        <dbReference type="ARBA" id="ARBA00022517"/>
    </source>
</evidence>
<dbReference type="SUPFAM" id="SSF89919">
    <property type="entry name" value="Ribosome-binding factor A, RbfA"/>
    <property type="match status" value="1"/>
</dbReference>
<name>A0A554LHI2_9BACT</name>
<dbReference type="InterPro" id="IPR000238">
    <property type="entry name" value="RbfA"/>
</dbReference>
<keyword evidence="2" id="KW-0175">Coiled coil</keyword>
<reference evidence="3 4" key="1">
    <citation type="submission" date="2017-07" db="EMBL/GenBank/DDBJ databases">
        <title>Mechanisms for carbon and nitrogen cycling indicate functional differentiation within the Candidate Phyla Radiation.</title>
        <authorList>
            <person name="Danczak R.E."/>
            <person name="Johnston M.D."/>
            <person name="Kenah C."/>
            <person name="Slattery M."/>
            <person name="Wrighton K.C."/>
            <person name="Wilkins M.J."/>
        </authorList>
    </citation>
    <scope>NUCLEOTIDE SEQUENCE [LARGE SCALE GENOMIC DNA]</scope>
    <source>
        <strain evidence="3">Licking1014_96</strain>
    </source>
</reference>
<evidence type="ECO:0008006" key="5">
    <source>
        <dbReference type="Google" id="ProtNLM"/>
    </source>
</evidence>
<dbReference type="InterPro" id="IPR020053">
    <property type="entry name" value="Ribosome-bd_factorA_CS"/>
</dbReference>
<dbReference type="GO" id="GO:0006364">
    <property type="term" value="P:rRNA processing"/>
    <property type="evidence" value="ECO:0007669"/>
    <property type="project" value="InterPro"/>
</dbReference>
<sequence>AKIWVSIFDHQERNLKILKDNIYEIQRELNKRIELKFVPRIHFRLDKSQENLSRIDKLLKDEKKKLD</sequence>
<evidence type="ECO:0000313" key="4">
    <source>
        <dbReference type="Proteomes" id="UP000318296"/>
    </source>
</evidence>
<dbReference type="InterPro" id="IPR023799">
    <property type="entry name" value="RbfA_dom_sf"/>
</dbReference>
<organism evidence="3 4">
    <name type="scientific">Candidatus Berkelbacteria bacterium Licking1014_96</name>
    <dbReference type="NCBI Taxonomy" id="2017149"/>
    <lineage>
        <taxon>Bacteria</taxon>
        <taxon>Candidatus Berkelbacteria</taxon>
    </lineage>
</organism>
<accession>A0A554LHI2</accession>
<dbReference type="Gene3D" id="3.30.300.20">
    <property type="match status" value="1"/>
</dbReference>